<feature type="transmembrane region" description="Helical" evidence="1">
    <location>
        <begin position="37"/>
        <end position="56"/>
    </location>
</feature>
<dbReference type="InterPro" id="IPR008407">
    <property type="entry name" value="Brnchd-chn_aa_trnsp_AzlD"/>
</dbReference>
<dbReference type="Pfam" id="PF05437">
    <property type="entry name" value="AzlD"/>
    <property type="match status" value="1"/>
</dbReference>
<gene>
    <name evidence="2" type="ORF">H9830_15400</name>
</gene>
<evidence type="ECO:0000313" key="2">
    <source>
        <dbReference type="EMBL" id="HIY67650.1"/>
    </source>
</evidence>
<name>A0A9D1YYW8_9MICO</name>
<keyword evidence="1" id="KW-1133">Transmembrane helix</keyword>
<proteinExistence type="predicted"/>
<organism evidence="2 3">
    <name type="scientific">Candidatus Agrococcus pullicola</name>
    <dbReference type="NCBI Taxonomy" id="2838429"/>
    <lineage>
        <taxon>Bacteria</taxon>
        <taxon>Bacillati</taxon>
        <taxon>Actinomycetota</taxon>
        <taxon>Actinomycetes</taxon>
        <taxon>Micrococcales</taxon>
        <taxon>Microbacteriaceae</taxon>
        <taxon>Agrococcus</taxon>
    </lineage>
</organism>
<reference evidence="2" key="2">
    <citation type="submission" date="2021-04" db="EMBL/GenBank/DDBJ databases">
        <authorList>
            <person name="Gilroy R."/>
        </authorList>
    </citation>
    <scope>NUCLEOTIDE SEQUENCE</scope>
    <source>
        <strain evidence="2">ChiGjej1B1-98</strain>
    </source>
</reference>
<evidence type="ECO:0000313" key="3">
    <source>
        <dbReference type="Proteomes" id="UP000824005"/>
    </source>
</evidence>
<feature type="transmembrane region" description="Helical" evidence="1">
    <location>
        <begin position="68"/>
        <end position="97"/>
    </location>
</feature>
<keyword evidence="1" id="KW-0472">Membrane</keyword>
<sequence length="104" mass="10875">MTLLHTVLLASIVVLGLKLLGYAVPSRWFVGPRRERLLELSTISLLAALTTVQAFGSGQSLELDARAPALGVAALLLAVRAPFIVVVCVAAVVAAVLRRTGIMG</sequence>
<feature type="transmembrane region" description="Helical" evidence="1">
    <location>
        <begin position="6"/>
        <end position="25"/>
    </location>
</feature>
<evidence type="ECO:0000256" key="1">
    <source>
        <dbReference type="SAM" id="Phobius"/>
    </source>
</evidence>
<dbReference type="Proteomes" id="UP000824005">
    <property type="component" value="Unassembled WGS sequence"/>
</dbReference>
<reference evidence="2" key="1">
    <citation type="journal article" date="2021" name="PeerJ">
        <title>Extensive microbial diversity within the chicken gut microbiome revealed by metagenomics and culture.</title>
        <authorList>
            <person name="Gilroy R."/>
            <person name="Ravi A."/>
            <person name="Getino M."/>
            <person name="Pursley I."/>
            <person name="Horton D.L."/>
            <person name="Alikhan N.F."/>
            <person name="Baker D."/>
            <person name="Gharbi K."/>
            <person name="Hall N."/>
            <person name="Watson M."/>
            <person name="Adriaenssens E.M."/>
            <person name="Foster-Nyarko E."/>
            <person name="Jarju S."/>
            <person name="Secka A."/>
            <person name="Antonio M."/>
            <person name="Oren A."/>
            <person name="Chaudhuri R.R."/>
            <person name="La Ragione R."/>
            <person name="Hildebrand F."/>
            <person name="Pallen M.J."/>
        </authorList>
    </citation>
    <scope>NUCLEOTIDE SEQUENCE</scope>
    <source>
        <strain evidence="2">ChiGjej1B1-98</strain>
    </source>
</reference>
<dbReference type="AlphaFoldDB" id="A0A9D1YYW8"/>
<dbReference type="EMBL" id="DXDC01000467">
    <property type="protein sequence ID" value="HIY67650.1"/>
    <property type="molecule type" value="Genomic_DNA"/>
</dbReference>
<keyword evidence="1" id="KW-0812">Transmembrane</keyword>
<protein>
    <submittedName>
        <fullName evidence="2">AzlD domain-containing protein</fullName>
    </submittedName>
</protein>
<accession>A0A9D1YYW8</accession>
<comment type="caution">
    <text evidence="2">The sequence shown here is derived from an EMBL/GenBank/DDBJ whole genome shotgun (WGS) entry which is preliminary data.</text>
</comment>